<dbReference type="RefSeq" id="XP_001032121.2">
    <property type="nucleotide sequence ID" value="XM_001032121.2"/>
</dbReference>
<dbReference type="AlphaFoldDB" id="I7LZP2"/>
<dbReference type="Proteomes" id="UP000009168">
    <property type="component" value="Unassembled WGS sequence"/>
</dbReference>
<feature type="compositionally biased region" description="Low complexity" evidence="1">
    <location>
        <begin position="228"/>
        <end position="241"/>
    </location>
</feature>
<dbReference type="InParanoid" id="I7LZP2"/>
<dbReference type="EMBL" id="GG662490">
    <property type="protein sequence ID" value="EAR84458.2"/>
    <property type="molecule type" value="Genomic_DNA"/>
</dbReference>
<protein>
    <submittedName>
        <fullName evidence="2">Uncharacterized protein</fullName>
    </submittedName>
</protein>
<evidence type="ECO:0000313" key="3">
    <source>
        <dbReference type="Proteomes" id="UP000009168"/>
    </source>
</evidence>
<gene>
    <name evidence="2" type="ORF">TTHERM_00691560</name>
</gene>
<evidence type="ECO:0000313" key="2">
    <source>
        <dbReference type="EMBL" id="EAR84458.2"/>
    </source>
</evidence>
<dbReference type="GeneID" id="7830798"/>
<reference evidence="3" key="1">
    <citation type="journal article" date="2006" name="PLoS Biol.">
        <title>Macronuclear genome sequence of the ciliate Tetrahymena thermophila, a model eukaryote.</title>
        <authorList>
            <person name="Eisen J.A."/>
            <person name="Coyne R.S."/>
            <person name="Wu M."/>
            <person name="Wu D."/>
            <person name="Thiagarajan M."/>
            <person name="Wortman J.R."/>
            <person name="Badger J.H."/>
            <person name="Ren Q."/>
            <person name="Amedeo P."/>
            <person name="Jones K.M."/>
            <person name="Tallon L.J."/>
            <person name="Delcher A.L."/>
            <person name="Salzberg S.L."/>
            <person name="Silva J.C."/>
            <person name="Haas B.J."/>
            <person name="Majoros W.H."/>
            <person name="Farzad M."/>
            <person name="Carlton J.M."/>
            <person name="Smith R.K. Jr."/>
            <person name="Garg J."/>
            <person name="Pearlman R.E."/>
            <person name="Karrer K.M."/>
            <person name="Sun L."/>
            <person name="Manning G."/>
            <person name="Elde N.C."/>
            <person name="Turkewitz A.P."/>
            <person name="Asai D.J."/>
            <person name="Wilkes D.E."/>
            <person name="Wang Y."/>
            <person name="Cai H."/>
            <person name="Collins K."/>
            <person name="Stewart B.A."/>
            <person name="Lee S.R."/>
            <person name="Wilamowska K."/>
            <person name="Weinberg Z."/>
            <person name="Ruzzo W.L."/>
            <person name="Wloga D."/>
            <person name="Gaertig J."/>
            <person name="Frankel J."/>
            <person name="Tsao C.-C."/>
            <person name="Gorovsky M.A."/>
            <person name="Keeling P.J."/>
            <person name="Waller R.F."/>
            <person name="Patron N.J."/>
            <person name="Cherry J.M."/>
            <person name="Stover N.A."/>
            <person name="Krieger C.J."/>
            <person name="del Toro C."/>
            <person name="Ryder H.F."/>
            <person name="Williamson S.C."/>
            <person name="Barbeau R.A."/>
            <person name="Hamilton E.P."/>
            <person name="Orias E."/>
        </authorList>
    </citation>
    <scope>NUCLEOTIDE SEQUENCE [LARGE SCALE GENOMIC DNA]</scope>
    <source>
        <strain evidence="3">SB210</strain>
    </source>
</reference>
<proteinExistence type="predicted"/>
<feature type="region of interest" description="Disordered" evidence="1">
    <location>
        <begin position="227"/>
        <end position="254"/>
    </location>
</feature>
<organism evidence="2 3">
    <name type="scientific">Tetrahymena thermophila (strain SB210)</name>
    <dbReference type="NCBI Taxonomy" id="312017"/>
    <lineage>
        <taxon>Eukaryota</taxon>
        <taxon>Sar</taxon>
        <taxon>Alveolata</taxon>
        <taxon>Ciliophora</taxon>
        <taxon>Intramacronucleata</taxon>
        <taxon>Oligohymenophorea</taxon>
        <taxon>Hymenostomatida</taxon>
        <taxon>Tetrahymenina</taxon>
        <taxon>Tetrahymenidae</taxon>
        <taxon>Tetrahymena</taxon>
    </lineage>
</organism>
<name>I7LZP2_TETTS</name>
<accession>I7LZP2</accession>
<evidence type="ECO:0000256" key="1">
    <source>
        <dbReference type="SAM" id="MobiDB-lite"/>
    </source>
</evidence>
<sequence>MIRKNNTQIDSSKGSDYFLNNNSTFITNSNGSIKAQKNIFLSQNKNLKQIENHQQRSLQNHGLKVRIQTTDMNTKNKIKIGNNFLSTRESKKDYSPSNKLNVQMKQKKLPYLLKQNYNSKNKKDQANLHVQINNQLSQSNGRITHRFSGLKQSNSEKTIKKPDNYEQSQVFFKSRRMATIQQKREQKIYYLKDTFQKMQELYDAEKYRKQNTNTVLKDELIQTATRILDSQSSGSSDQLSQYEQKHRQKQATTDQEIVEPQSSVFFKHLRNGNLQAVLQQQHQQNNKQKMKYKKVNLNQLRVQYSPLTQKDHPLPIELHTFDEIQNTLSGKSKKFLINNYKSEKLGLQMKVNTQADNFMDQISQAYSKYYKQKELDQSSYSKEAESTMTKISTMNKIGTLNQLNDNYMDQDQERKKKKLGGNYNNFHYKRNQITISDISEIDDIHIQDIPIVESKANLVSNQNKKQKNKKEENKLLKLINIYQKRETEGEKQPEVQQFINLKRNKLEGTWPHKEQNQGDNSFHSFTEAQLDTYYNHSQSIQKNIIDDPNIQKSIKNLLKLEYFFNKTNKLAKNKIGTSRR</sequence>
<dbReference type="KEGG" id="tet:TTHERM_00691560"/>
<keyword evidence="3" id="KW-1185">Reference proteome</keyword>